<reference evidence="1 2" key="1">
    <citation type="journal article" date="2019" name="Nat. Ecol. Evol.">
        <title>Megaphylogeny resolves global patterns of mushroom evolution.</title>
        <authorList>
            <person name="Varga T."/>
            <person name="Krizsan K."/>
            <person name="Foldi C."/>
            <person name="Dima B."/>
            <person name="Sanchez-Garcia M."/>
            <person name="Sanchez-Ramirez S."/>
            <person name="Szollosi G.J."/>
            <person name="Szarkandi J.G."/>
            <person name="Papp V."/>
            <person name="Albert L."/>
            <person name="Andreopoulos W."/>
            <person name="Angelini C."/>
            <person name="Antonin V."/>
            <person name="Barry K.W."/>
            <person name="Bougher N.L."/>
            <person name="Buchanan P."/>
            <person name="Buyck B."/>
            <person name="Bense V."/>
            <person name="Catcheside P."/>
            <person name="Chovatia M."/>
            <person name="Cooper J."/>
            <person name="Damon W."/>
            <person name="Desjardin D."/>
            <person name="Finy P."/>
            <person name="Geml J."/>
            <person name="Haridas S."/>
            <person name="Hughes K."/>
            <person name="Justo A."/>
            <person name="Karasinski D."/>
            <person name="Kautmanova I."/>
            <person name="Kiss B."/>
            <person name="Kocsube S."/>
            <person name="Kotiranta H."/>
            <person name="LaButti K.M."/>
            <person name="Lechner B.E."/>
            <person name="Liimatainen K."/>
            <person name="Lipzen A."/>
            <person name="Lukacs Z."/>
            <person name="Mihaltcheva S."/>
            <person name="Morgado L.N."/>
            <person name="Niskanen T."/>
            <person name="Noordeloos M.E."/>
            <person name="Ohm R.A."/>
            <person name="Ortiz-Santana B."/>
            <person name="Ovrebo C."/>
            <person name="Racz N."/>
            <person name="Riley R."/>
            <person name="Savchenko A."/>
            <person name="Shiryaev A."/>
            <person name="Soop K."/>
            <person name="Spirin V."/>
            <person name="Szebenyi C."/>
            <person name="Tomsovsky M."/>
            <person name="Tulloss R.E."/>
            <person name="Uehling J."/>
            <person name="Grigoriev I.V."/>
            <person name="Vagvolgyi C."/>
            <person name="Papp T."/>
            <person name="Martin F.M."/>
            <person name="Miettinen O."/>
            <person name="Hibbett D.S."/>
            <person name="Nagy L.G."/>
        </authorList>
    </citation>
    <scope>NUCLEOTIDE SEQUENCE [LARGE SCALE GENOMIC DNA]</scope>
    <source>
        <strain evidence="1 2">CBS 962.96</strain>
    </source>
</reference>
<evidence type="ECO:0000313" key="2">
    <source>
        <dbReference type="Proteomes" id="UP000297245"/>
    </source>
</evidence>
<dbReference type="Proteomes" id="UP000297245">
    <property type="component" value="Unassembled WGS sequence"/>
</dbReference>
<dbReference type="EMBL" id="ML179454">
    <property type="protein sequence ID" value="THU87361.1"/>
    <property type="molecule type" value="Genomic_DNA"/>
</dbReference>
<name>A0A4S8LEW6_DENBC</name>
<evidence type="ECO:0000313" key="1">
    <source>
        <dbReference type="EMBL" id="THU87361.1"/>
    </source>
</evidence>
<proteinExistence type="predicted"/>
<dbReference type="AlphaFoldDB" id="A0A4S8LEW6"/>
<keyword evidence="2" id="KW-1185">Reference proteome</keyword>
<sequence length="318" mass="35534">MWFELIRGRQERSYLSIFSGLCCKLKLETKLKPKGGRGTNEWMGGGKLTLGFSLWLLVDWLGDVKPANETMVRIPLGRLGVELSLLYRLEELYEPKDNHNRCPALTLLATGTQIFASTWYHGRGTQKSAGAGGAGAGAGGTGTGAGAGAGVGTGGCGWVEPTDPEDNLEPRSPVLCFRRYLHRVSNYRHRRSVTRLICGNLCPTTFRSSPGRCPKPDDIFDLKCCRACRQHYETPEHVLLQCLHVQEIVDLRRKFLSSVNIDPNLERSDSHCFELLKSLLFSWDRNACTSKFVNDVLKVWKDGNNIERDGEDSDDERE</sequence>
<protein>
    <submittedName>
        <fullName evidence="1">Uncharacterized protein</fullName>
    </submittedName>
</protein>
<gene>
    <name evidence="1" type="ORF">K435DRAFT_867370</name>
</gene>
<organism evidence="1 2">
    <name type="scientific">Dendrothele bispora (strain CBS 962.96)</name>
    <dbReference type="NCBI Taxonomy" id="1314807"/>
    <lineage>
        <taxon>Eukaryota</taxon>
        <taxon>Fungi</taxon>
        <taxon>Dikarya</taxon>
        <taxon>Basidiomycota</taxon>
        <taxon>Agaricomycotina</taxon>
        <taxon>Agaricomycetes</taxon>
        <taxon>Agaricomycetidae</taxon>
        <taxon>Agaricales</taxon>
        <taxon>Agaricales incertae sedis</taxon>
        <taxon>Dendrothele</taxon>
    </lineage>
</organism>
<accession>A0A4S8LEW6</accession>